<evidence type="ECO:0000256" key="4">
    <source>
        <dbReference type="ARBA" id="ARBA00022691"/>
    </source>
</evidence>
<dbReference type="GO" id="GO:0004482">
    <property type="term" value="F:mRNA 5'-cap (guanine-N7-)-methyltransferase activity"/>
    <property type="evidence" value="ECO:0007669"/>
    <property type="project" value="UniProtKB-EC"/>
</dbReference>
<dbReference type="GO" id="GO:0005634">
    <property type="term" value="C:nucleus"/>
    <property type="evidence" value="ECO:0007669"/>
    <property type="project" value="TreeGrafter"/>
</dbReference>
<reference evidence="7" key="1">
    <citation type="journal article" date="2020" name="Nature">
        <title>Giant virus diversity and host interactions through global metagenomics.</title>
        <authorList>
            <person name="Schulz F."/>
            <person name="Roux S."/>
            <person name="Paez-Espino D."/>
            <person name="Jungbluth S."/>
            <person name="Walsh D.A."/>
            <person name="Denef V.J."/>
            <person name="McMahon K.D."/>
            <person name="Konstantinidis K.T."/>
            <person name="Eloe-Fadrosh E.A."/>
            <person name="Kyrpides N.C."/>
            <person name="Woyke T."/>
        </authorList>
    </citation>
    <scope>NUCLEOTIDE SEQUENCE</scope>
    <source>
        <strain evidence="7">GVMAG-M-3300023184-86</strain>
    </source>
</reference>
<evidence type="ECO:0000256" key="1">
    <source>
        <dbReference type="ARBA" id="ARBA00011926"/>
    </source>
</evidence>
<dbReference type="Gene3D" id="2.40.50.140">
    <property type="entry name" value="Nucleic acid-binding proteins"/>
    <property type="match status" value="1"/>
</dbReference>
<dbReference type="PANTHER" id="PTHR12189">
    <property type="entry name" value="MRNA GUANINE-7- METHYLTRANSFERASE"/>
    <property type="match status" value="1"/>
</dbReference>
<feature type="domain" description="MRNA cap 0 methyltransferase" evidence="6">
    <location>
        <begin position="992"/>
        <end position="1318"/>
    </location>
</feature>
<dbReference type="InterPro" id="IPR029063">
    <property type="entry name" value="SAM-dependent_MTases_sf"/>
</dbReference>
<evidence type="ECO:0000256" key="5">
    <source>
        <dbReference type="ARBA" id="ARBA00022884"/>
    </source>
</evidence>
<evidence type="ECO:0000313" key="7">
    <source>
        <dbReference type="EMBL" id="QHT91861.1"/>
    </source>
</evidence>
<keyword evidence="3" id="KW-0808">Transferase</keyword>
<dbReference type="Gene3D" id="3.30.470.30">
    <property type="entry name" value="DNA ligase/mRNA capping enzyme"/>
    <property type="match status" value="1"/>
</dbReference>
<keyword evidence="4" id="KW-0949">S-adenosyl-L-methionine</keyword>
<dbReference type="EMBL" id="MN740170">
    <property type="protein sequence ID" value="QHT91861.1"/>
    <property type="molecule type" value="Genomic_DNA"/>
</dbReference>
<keyword evidence="5" id="KW-0694">RNA-binding</keyword>
<sequence>MSEPEPEPITQDFGSSELNTVYLNLDGPTKEKFDKIKNEKIKINLLKDISNPELINLFNSLSKEKKEEYDDFGLRDKYSLLKELLKDRKMKILKPVTPPVKEPDSPPVTRETYKVGDKVIVIDDMGNRNKSTIHKVYPDNDKIYDVVYDDDDELVEEVSIVNISPYKSYLKPEEQQVSNVFTPDSPYHPYSPIETAPEELGFIPRTPQDTPPEDIFEKEDKEIFNKKEQSPPQILFDNLVKMYYASNPHIFNSLTSHELEIRFGTKGIKKLTRSDYDNVIKKLKSLGFNCINESGNYTLKIQNEFLDKNRGVFEVSNIRAEINGLNNIQEYCKANDINDLIKKNADVGFTRKNNVLNEKKEKIRPVNFDDFNFRVSYQTEEKMSSNKGSIPFIISNWRTSKKIFRYLNRVTFVHDLYPILVDISIVKQSDMIDGKAQKYYTTDEAGVFDKPETYEIELEVDNRRIGPGSRFNNYNIILESLRSVIKIVLGGLQGTNFPISYPEQRQVLESYMKMLHTDNYNPKKPVYSSDFIGPSSFTLQLENVSPINNNSIIPNIRKDFVVTDKADGDRHLLYVNETGKIYLINSNMKVIFTGAKTNNEETFNCLIDGELISHDKDGKFINLYAAFDIYYKNKIDLRTHPFMSNFEKDKEKERSRSKKDEKDPRYLILKSFVEHIDIVSILQPNETQTGLKSIVEKVKKRVVNSPLRIMCKKFYPENFNSSTSNIFDGCNTILSKVRNELFEYTTDGLIFTQAFYGVGANSVNECGPLTKITWDYSFKWKPPQYNTIDFLVTTIKNKDNSDVVKNLFEDGVSASACVQLNSYKQVQLRCSFNEKRHGFINPCQDVIDDNLPEYKNYDDKSDRESKPVQFYPTSPYDPTAGICNLMLKDDGNNNKQMFSEEGEMIDDNTIVEFSYDLDGEQGWRWKPLRVRYDKTTEMRQGAQQFGNAYHVANDNWKSIHYPVTEEMISSGMNIPDLVVDEDVYYNVKSKDFKTEGLKNFHNLYVKKLLIRCVSKLGDTLIDFACGKAGDLPKWIAARLSFVFGVDISKDNLENRLDGACARFLKAKRQNKIMPYALFVNGNSAFNIKNGSAMLNDKAIQITNAVFGNGSKDSDKIGKGVSRQYGKGAEGFNVSSCQFALHYFWETPSTLQGFMRNLSECTKLNGYFIGTAYDGKEIFKMLKKKGAGESVQIIDDGKKIWEIVKGYKADIFEDDSSSIGYRIDVYQESINQLLPEFLINFDYLNRIMEDYGFKLVDRDEAQNLGLPEASGLFSELFMTMIEEIKRNKYKENDLGSAAKMTEFEKKISFLNRYFVYKKVRHVNEEKIEIELGEYQDEDRVMNQAISKTSVEGYKTSVEGYKTSVEGYKTSVEGYKTSVEKESKPSSKKSVVSKIRKLNTKLVLVPATEALDEKEIKETKQRTKKADVVADLSNMVLDINTSKEKEEPKKSRKITKKATKLVIEGDDE</sequence>
<evidence type="ECO:0000259" key="6">
    <source>
        <dbReference type="PROSITE" id="PS51562"/>
    </source>
</evidence>
<dbReference type="PANTHER" id="PTHR12189:SF2">
    <property type="entry name" value="MRNA CAP GUANINE-N7 METHYLTRANSFERASE"/>
    <property type="match status" value="1"/>
</dbReference>
<protein>
    <recommendedName>
        <fullName evidence="1">mRNA (guanine-N(7))-methyltransferase</fullName>
        <ecNumber evidence="1">2.1.1.56</ecNumber>
    </recommendedName>
</protein>
<organism evidence="7">
    <name type="scientific">viral metagenome</name>
    <dbReference type="NCBI Taxonomy" id="1070528"/>
    <lineage>
        <taxon>unclassified sequences</taxon>
        <taxon>metagenomes</taxon>
        <taxon>organismal metagenomes</taxon>
    </lineage>
</organism>
<dbReference type="InterPro" id="IPR004971">
    <property type="entry name" value="mRNA_G-N7_MeTrfase_dom"/>
</dbReference>
<dbReference type="InterPro" id="IPR039753">
    <property type="entry name" value="RG7MT1"/>
</dbReference>
<dbReference type="EC" id="2.1.1.56" evidence="1"/>
<evidence type="ECO:0000256" key="2">
    <source>
        <dbReference type="ARBA" id="ARBA00022603"/>
    </source>
</evidence>
<evidence type="ECO:0000256" key="3">
    <source>
        <dbReference type="ARBA" id="ARBA00022679"/>
    </source>
</evidence>
<dbReference type="PROSITE" id="PS51562">
    <property type="entry name" value="RNA_CAP0_MT"/>
    <property type="match status" value="1"/>
</dbReference>
<dbReference type="GO" id="GO:0003723">
    <property type="term" value="F:RNA binding"/>
    <property type="evidence" value="ECO:0007669"/>
    <property type="project" value="UniProtKB-KW"/>
</dbReference>
<accession>A0A6C0IFA8</accession>
<dbReference type="SUPFAM" id="SSF53335">
    <property type="entry name" value="S-adenosyl-L-methionine-dependent methyltransferases"/>
    <property type="match status" value="1"/>
</dbReference>
<dbReference type="InterPro" id="IPR012340">
    <property type="entry name" value="NA-bd_OB-fold"/>
</dbReference>
<keyword evidence="2" id="KW-0489">Methyltransferase</keyword>
<dbReference type="SUPFAM" id="SSF56091">
    <property type="entry name" value="DNA ligase/mRNA capping enzyme, catalytic domain"/>
    <property type="match status" value="1"/>
</dbReference>
<dbReference type="Gene3D" id="3.40.50.150">
    <property type="entry name" value="Vaccinia Virus protein VP39"/>
    <property type="match status" value="1"/>
</dbReference>
<dbReference type="Pfam" id="PF03291">
    <property type="entry name" value="mRNA_G-N7_MeTrfase"/>
    <property type="match status" value="1"/>
</dbReference>
<name>A0A6C0IFA8_9ZZZZ</name>
<proteinExistence type="predicted"/>